<name>A0ABY3QSR5_9BRAD</name>
<evidence type="ECO:0000313" key="6">
    <source>
        <dbReference type="Proteomes" id="UP001430990"/>
    </source>
</evidence>
<dbReference type="SMART" id="SM00347">
    <property type="entry name" value="HTH_MARR"/>
    <property type="match status" value="1"/>
</dbReference>
<evidence type="ECO:0000259" key="4">
    <source>
        <dbReference type="PROSITE" id="PS50995"/>
    </source>
</evidence>
<keyword evidence="3" id="KW-0804">Transcription</keyword>
<evidence type="ECO:0000256" key="1">
    <source>
        <dbReference type="ARBA" id="ARBA00023015"/>
    </source>
</evidence>
<proteinExistence type="predicted"/>
<accession>A0ABY3QSR5</accession>
<dbReference type="Pfam" id="PF12802">
    <property type="entry name" value="MarR_2"/>
    <property type="match status" value="1"/>
</dbReference>
<protein>
    <submittedName>
        <fullName evidence="5">MarR family transcriptional regulator</fullName>
    </submittedName>
</protein>
<dbReference type="SUPFAM" id="SSF46785">
    <property type="entry name" value="Winged helix' DNA-binding domain"/>
    <property type="match status" value="1"/>
</dbReference>
<keyword evidence="1" id="KW-0805">Transcription regulation</keyword>
<organism evidence="5 6">
    <name type="scientific">Bradyrhizobium barranii</name>
    <dbReference type="NCBI Taxonomy" id="2992140"/>
    <lineage>
        <taxon>Bacteria</taxon>
        <taxon>Pseudomonadati</taxon>
        <taxon>Pseudomonadota</taxon>
        <taxon>Alphaproteobacteria</taxon>
        <taxon>Hyphomicrobiales</taxon>
        <taxon>Nitrobacteraceae</taxon>
        <taxon>Bradyrhizobium</taxon>
    </lineage>
</organism>
<dbReference type="PROSITE" id="PS50995">
    <property type="entry name" value="HTH_MARR_2"/>
    <property type="match status" value="1"/>
</dbReference>
<evidence type="ECO:0000256" key="3">
    <source>
        <dbReference type="ARBA" id="ARBA00023163"/>
    </source>
</evidence>
<evidence type="ECO:0000256" key="2">
    <source>
        <dbReference type="ARBA" id="ARBA00023125"/>
    </source>
</evidence>
<dbReference type="PANTHER" id="PTHR35790">
    <property type="entry name" value="HTH-TYPE TRANSCRIPTIONAL REGULATOR PCHR"/>
    <property type="match status" value="1"/>
</dbReference>
<dbReference type="PRINTS" id="PR00598">
    <property type="entry name" value="HTHMARR"/>
</dbReference>
<keyword evidence="6" id="KW-1185">Reference proteome</keyword>
<dbReference type="InterPro" id="IPR052067">
    <property type="entry name" value="Metal_resp_HTH_trans_reg"/>
</dbReference>
<dbReference type="PANTHER" id="PTHR35790:SF4">
    <property type="entry name" value="HTH-TYPE TRANSCRIPTIONAL REGULATOR PCHR"/>
    <property type="match status" value="1"/>
</dbReference>
<dbReference type="Proteomes" id="UP001430990">
    <property type="component" value="Chromosome"/>
</dbReference>
<dbReference type="EMBL" id="CP088100">
    <property type="protein sequence ID" value="UFW88631.1"/>
    <property type="molecule type" value="Genomic_DNA"/>
</dbReference>
<reference evidence="5" key="1">
    <citation type="submission" date="2021-11" db="EMBL/GenBank/DDBJ databases">
        <title>Australian commercial rhizobial inoculants.</title>
        <authorList>
            <person name="Kohlmeier M.G."/>
            <person name="O'Hara G.W."/>
            <person name="Colombi E."/>
            <person name="Ramsay J.P."/>
            <person name="Terpolilli J."/>
        </authorList>
    </citation>
    <scope>NUCLEOTIDE SEQUENCE</scope>
    <source>
        <strain evidence="5">CC829</strain>
    </source>
</reference>
<dbReference type="RefSeq" id="WP_231144280.1">
    <property type="nucleotide sequence ID" value="NZ_CP088100.1"/>
</dbReference>
<sequence>MQCNSLWFCSLHREQIVLMNKVSTILPLENWTGYRFGLIASRLGSFISPMYEDRYELTMPAWRSLAVIARHQPLTATQLATLTSSDAFKVARSIELLVRRGLIHRDVDKADRRRASLSLTTDGRKVYKDIEKFVVRVERKLMAALDPHEVEVLRRSLDKLDQQLETEIKAQGREKFL</sequence>
<evidence type="ECO:0000313" key="5">
    <source>
        <dbReference type="EMBL" id="UFW88631.1"/>
    </source>
</evidence>
<keyword evidence="2" id="KW-0238">DNA-binding</keyword>
<dbReference type="InterPro" id="IPR036390">
    <property type="entry name" value="WH_DNA-bd_sf"/>
</dbReference>
<dbReference type="InterPro" id="IPR000835">
    <property type="entry name" value="HTH_MarR-typ"/>
</dbReference>
<gene>
    <name evidence="5" type="ORF">BjapCC829_09065</name>
</gene>
<dbReference type="InterPro" id="IPR036388">
    <property type="entry name" value="WH-like_DNA-bd_sf"/>
</dbReference>
<dbReference type="Gene3D" id="1.10.10.10">
    <property type="entry name" value="Winged helix-like DNA-binding domain superfamily/Winged helix DNA-binding domain"/>
    <property type="match status" value="1"/>
</dbReference>
<feature type="domain" description="HTH marR-type" evidence="4">
    <location>
        <begin position="29"/>
        <end position="162"/>
    </location>
</feature>